<keyword evidence="4" id="KW-1185">Reference proteome</keyword>
<keyword evidence="2" id="KW-0812">Transmembrane</keyword>
<dbReference type="RefSeq" id="XP_033602355.1">
    <property type="nucleotide sequence ID" value="XM_033746777.1"/>
</dbReference>
<feature type="region of interest" description="Disordered" evidence="1">
    <location>
        <begin position="179"/>
        <end position="230"/>
    </location>
</feature>
<gene>
    <name evidence="3" type="ORF">EJ05DRAFT_499097</name>
</gene>
<dbReference type="Proteomes" id="UP000799437">
    <property type="component" value="Unassembled WGS sequence"/>
</dbReference>
<feature type="transmembrane region" description="Helical" evidence="2">
    <location>
        <begin position="269"/>
        <end position="288"/>
    </location>
</feature>
<evidence type="ECO:0000256" key="1">
    <source>
        <dbReference type="SAM" id="MobiDB-lite"/>
    </source>
</evidence>
<proteinExistence type="predicted"/>
<dbReference type="GeneID" id="54487831"/>
<reference evidence="3" key="1">
    <citation type="journal article" date="2020" name="Stud. Mycol.">
        <title>101 Dothideomycetes genomes: a test case for predicting lifestyles and emergence of pathogens.</title>
        <authorList>
            <person name="Haridas S."/>
            <person name="Albert R."/>
            <person name="Binder M."/>
            <person name="Bloem J."/>
            <person name="Labutti K."/>
            <person name="Salamov A."/>
            <person name="Andreopoulos B."/>
            <person name="Baker S."/>
            <person name="Barry K."/>
            <person name="Bills G."/>
            <person name="Bluhm B."/>
            <person name="Cannon C."/>
            <person name="Castanera R."/>
            <person name="Culley D."/>
            <person name="Daum C."/>
            <person name="Ezra D."/>
            <person name="Gonzalez J."/>
            <person name="Henrissat B."/>
            <person name="Kuo A."/>
            <person name="Liang C."/>
            <person name="Lipzen A."/>
            <person name="Lutzoni F."/>
            <person name="Magnuson J."/>
            <person name="Mondo S."/>
            <person name="Nolan M."/>
            <person name="Ohm R."/>
            <person name="Pangilinan J."/>
            <person name="Park H.-J."/>
            <person name="Ramirez L."/>
            <person name="Alfaro M."/>
            <person name="Sun H."/>
            <person name="Tritt A."/>
            <person name="Yoshinaga Y."/>
            <person name="Zwiers L.-H."/>
            <person name="Turgeon B."/>
            <person name="Goodwin S."/>
            <person name="Spatafora J."/>
            <person name="Crous P."/>
            <person name="Grigoriev I."/>
        </authorList>
    </citation>
    <scope>NUCLEOTIDE SEQUENCE</scope>
    <source>
        <strain evidence="3">CBS 121739</strain>
    </source>
</reference>
<name>A0A6A6WCX2_9PEZI</name>
<sequence>MRATGENRGIVKVEGVMYDHSRNWTGFGSSSGGFKPARVEAIMEAGSKSFSERYALLELQFEGITEDWRSDCVISGLGMDRNEQRLRTSSSKPDDSYPVTFIIITIDHQHHTILFSATPASFDSRPTSTSFNTHSTQPFKAFAYQTPPLTTHHHTSTMLTFVGFPHMFHTAYPPHDVIHPLPPPSTAPTPSTAPPSLLSPYYSSSNNEDEDGDQDRDGEGEEEEEEEEYFRRLAAVLPPGPPFRPTSSQHARARVTWAKWMLKRGLRTLGYALADGLVWVGGLLWVGLRAV</sequence>
<feature type="compositionally biased region" description="Acidic residues" evidence="1">
    <location>
        <begin position="207"/>
        <end position="228"/>
    </location>
</feature>
<dbReference type="EMBL" id="ML996569">
    <property type="protein sequence ID" value="KAF2759904.1"/>
    <property type="molecule type" value="Genomic_DNA"/>
</dbReference>
<keyword evidence="2" id="KW-1133">Transmembrane helix</keyword>
<evidence type="ECO:0000256" key="2">
    <source>
        <dbReference type="SAM" id="Phobius"/>
    </source>
</evidence>
<organism evidence="3 4">
    <name type="scientific">Pseudovirgaria hyperparasitica</name>
    <dbReference type="NCBI Taxonomy" id="470096"/>
    <lineage>
        <taxon>Eukaryota</taxon>
        <taxon>Fungi</taxon>
        <taxon>Dikarya</taxon>
        <taxon>Ascomycota</taxon>
        <taxon>Pezizomycotina</taxon>
        <taxon>Dothideomycetes</taxon>
        <taxon>Dothideomycetes incertae sedis</taxon>
        <taxon>Acrospermales</taxon>
        <taxon>Acrospermaceae</taxon>
        <taxon>Pseudovirgaria</taxon>
    </lineage>
</organism>
<accession>A0A6A6WCX2</accession>
<feature type="compositionally biased region" description="Low complexity" evidence="1">
    <location>
        <begin position="194"/>
        <end position="205"/>
    </location>
</feature>
<keyword evidence="2" id="KW-0472">Membrane</keyword>
<protein>
    <submittedName>
        <fullName evidence="3">Uncharacterized protein</fullName>
    </submittedName>
</protein>
<evidence type="ECO:0000313" key="3">
    <source>
        <dbReference type="EMBL" id="KAF2759904.1"/>
    </source>
</evidence>
<evidence type="ECO:0000313" key="4">
    <source>
        <dbReference type="Proteomes" id="UP000799437"/>
    </source>
</evidence>
<feature type="compositionally biased region" description="Pro residues" evidence="1">
    <location>
        <begin position="180"/>
        <end position="193"/>
    </location>
</feature>
<dbReference type="AlphaFoldDB" id="A0A6A6WCX2"/>